<keyword evidence="3" id="KW-0808">Transferase</keyword>
<keyword evidence="2 4" id="KW-0489">Methyltransferase</keyword>
<dbReference type="InterPro" id="IPR038601">
    <property type="entry name" value="MttB-like_sf"/>
</dbReference>
<organism evidence="4 5">
    <name type="scientific">Candidatus Desulfovibrio intestinavium</name>
    <dbReference type="NCBI Taxonomy" id="2838534"/>
    <lineage>
        <taxon>Bacteria</taxon>
        <taxon>Pseudomonadati</taxon>
        <taxon>Thermodesulfobacteriota</taxon>
        <taxon>Desulfovibrionia</taxon>
        <taxon>Desulfovibrionales</taxon>
        <taxon>Desulfovibrionaceae</taxon>
        <taxon>Desulfovibrio</taxon>
    </lineage>
</organism>
<reference evidence="4" key="1">
    <citation type="journal article" date="2021" name="PeerJ">
        <title>Extensive microbial diversity within the chicken gut microbiome revealed by metagenomics and culture.</title>
        <authorList>
            <person name="Gilroy R."/>
            <person name="Ravi A."/>
            <person name="Getino M."/>
            <person name="Pursley I."/>
            <person name="Horton D.L."/>
            <person name="Alikhan N.F."/>
            <person name="Baker D."/>
            <person name="Gharbi K."/>
            <person name="Hall N."/>
            <person name="Watson M."/>
            <person name="Adriaenssens E.M."/>
            <person name="Foster-Nyarko E."/>
            <person name="Jarju S."/>
            <person name="Secka A."/>
            <person name="Antonio M."/>
            <person name="Oren A."/>
            <person name="Chaudhuri R.R."/>
            <person name="La Ragione R."/>
            <person name="Hildebrand F."/>
            <person name="Pallen M.J."/>
        </authorList>
    </citation>
    <scope>NUCLEOTIDE SEQUENCE</scope>
    <source>
        <strain evidence="4">5032</strain>
    </source>
</reference>
<sequence length="150" mass="16804">MTGLLPMLAGANIIYGLGMLEMGMTISYSQLLMDAEMAEMMLYGMDGIVVNDETLSVDVIKEVGPRGDFLSHMNTYENMHIQSMPKLIDRLTRDRWKEAGSLDMEARALAAARKLLAEWQPEPLPEEARLRVRAVINAAERDYGVPESSR</sequence>
<evidence type="ECO:0000256" key="3">
    <source>
        <dbReference type="ARBA" id="ARBA00022679"/>
    </source>
</evidence>
<evidence type="ECO:0000256" key="2">
    <source>
        <dbReference type="ARBA" id="ARBA00022603"/>
    </source>
</evidence>
<reference evidence="4" key="2">
    <citation type="submission" date="2021-04" db="EMBL/GenBank/DDBJ databases">
        <authorList>
            <person name="Gilroy R."/>
        </authorList>
    </citation>
    <scope>NUCLEOTIDE SEQUENCE</scope>
    <source>
        <strain evidence="4">5032</strain>
    </source>
</reference>
<dbReference type="GO" id="GO:0008168">
    <property type="term" value="F:methyltransferase activity"/>
    <property type="evidence" value="ECO:0007669"/>
    <property type="project" value="UniProtKB-KW"/>
</dbReference>
<dbReference type="Pfam" id="PF06253">
    <property type="entry name" value="MTTB"/>
    <property type="match status" value="1"/>
</dbReference>
<accession>A0A9D2HNF0</accession>
<dbReference type="GO" id="GO:0015948">
    <property type="term" value="P:methanogenesis"/>
    <property type="evidence" value="ECO:0007669"/>
    <property type="project" value="InterPro"/>
</dbReference>
<name>A0A9D2HNF0_9BACT</name>
<dbReference type="InterPro" id="IPR010426">
    <property type="entry name" value="MTTB_MeTrfase"/>
</dbReference>
<dbReference type="Proteomes" id="UP000823821">
    <property type="component" value="Unassembled WGS sequence"/>
</dbReference>
<dbReference type="EMBL" id="DWZD01000042">
    <property type="protein sequence ID" value="HJA79412.1"/>
    <property type="molecule type" value="Genomic_DNA"/>
</dbReference>
<comment type="caution">
    <text evidence="4">The sequence shown here is derived from an EMBL/GenBank/DDBJ whole genome shotgun (WGS) entry which is preliminary data.</text>
</comment>
<evidence type="ECO:0000313" key="5">
    <source>
        <dbReference type="Proteomes" id="UP000823821"/>
    </source>
</evidence>
<dbReference type="Gene3D" id="3.20.20.480">
    <property type="entry name" value="Trimethylamine methyltransferase-like"/>
    <property type="match status" value="1"/>
</dbReference>
<evidence type="ECO:0000313" key="4">
    <source>
        <dbReference type="EMBL" id="HJA79412.1"/>
    </source>
</evidence>
<evidence type="ECO:0000256" key="1">
    <source>
        <dbReference type="ARBA" id="ARBA00007137"/>
    </source>
</evidence>
<protein>
    <submittedName>
        <fullName evidence="4">Trimethylamine methyltransferase family protein</fullName>
    </submittedName>
</protein>
<proteinExistence type="inferred from homology"/>
<dbReference type="AlphaFoldDB" id="A0A9D2HNF0"/>
<comment type="similarity">
    <text evidence="1">Belongs to the trimethylamine methyltransferase family.</text>
</comment>
<gene>
    <name evidence="4" type="ORF">H9784_07605</name>
</gene>
<dbReference type="GO" id="GO:0032259">
    <property type="term" value="P:methylation"/>
    <property type="evidence" value="ECO:0007669"/>
    <property type="project" value="UniProtKB-KW"/>
</dbReference>